<evidence type="ECO:0000259" key="9">
    <source>
        <dbReference type="PROSITE" id="PS50142"/>
    </source>
</evidence>
<dbReference type="InterPro" id="IPR036389">
    <property type="entry name" value="RNase_III_sf"/>
</dbReference>
<reference evidence="10" key="1">
    <citation type="journal article" date="2015" name="Nature">
        <title>Complex archaea that bridge the gap between prokaryotes and eukaryotes.</title>
        <authorList>
            <person name="Spang A."/>
            <person name="Saw J.H."/>
            <person name="Jorgensen S.L."/>
            <person name="Zaremba-Niedzwiedzka K."/>
            <person name="Martijn J."/>
            <person name="Lind A.E."/>
            <person name="van Eijk R."/>
            <person name="Schleper C."/>
            <person name="Guy L."/>
            <person name="Ettema T.J."/>
        </authorList>
    </citation>
    <scope>NUCLEOTIDE SEQUENCE</scope>
</reference>
<evidence type="ECO:0000256" key="3">
    <source>
        <dbReference type="ARBA" id="ARBA00012177"/>
    </source>
</evidence>
<keyword evidence="6" id="KW-0378">Hydrolase</keyword>
<dbReference type="Pfam" id="PF14622">
    <property type="entry name" value="Ribonucleas_3_3"/>
    <property type="match status" value="1"/>
</dbReference>
<feature type="domain" description="RNase III" evidence="9">
    <location>
        <begin position="6"/>
        <end position="130"/>
    </location>
</feature>
<evidence type="ECO:0000256" key="2">
    <source>
        <dbReference type="ARBA" id="ARBA00010183"/>
    </source>
</evidence>
<dbReference type="FunFam" id="1.10.1520.10:FF:000001">
    <property type="entry name" value="Ribonuclease 3"/>
    <property type="match status" value="1"/>
</dbReference>
<dbReference type="SUPFAM" id="SSF54768">
    <property type="entry name" value="dsRNA-binding domain-like"/>
    <property type="match status" value="1"/>
</dbReference>
<dbReference type="GO" id="GO:0006364">
    <property type="term" value="P:rRNA processing"/>
    <property type="evidence" value="ECO:0007669"/>
    <property type="project" value="InterPro"/>
</dbReference>
<dbReference type="Gene3D" id="1.10.1520.10">
    <property type="entry name" value="Ribonuclease III domain"/>
    <property type="match status" value="1"/>
</dbReference>
<evidence type="ECO:0000256" key="1">
    <source>
        <dbReference type="ARBA" id="ARBA00000109"/>
    </source>
</evidence>
<dbReference type="EC" id="3.1.26.3" evidence="3"/>
<keyword evidence="4" id="KW-0540">Nuclease</keyword>
<dbReference type="SMART" id="SM00535">
    <property type="entry name" value="RIBOc"/>
    <property type="match status" value="1"/>
</dbReference>
<accession>A0A0F9Z2G1</accession>
<dbReference type="PANTHER" id="PTHR11207">
    <property type="entry name" value="RIBONUCLEASE III"/>
    <property type="match status" value="1"/>
</dbReference>
<dbReference type="CDD" id="cd00593">
    <property type="entry name" value="RIBOc"/>
    <property type="match status" value="1"/>
</dbReference>
<comment type="catalytic activity">
    <reaction evidence="1">
        <text>Endonucleolytic cleavage to 5'-phosphomonoester.</text>
        <dbReference type="EC" id="3.1.26.3"/>
    </reaction>
</comment>
<dbReference type="AlphaFoldDB" id="A0A0F9Z2G1"/>
<dbReference type="InterPro" id="IPR011907">
    <property type="entry name" value="RNase_III"/>
</dbReference>
<evidence type="ECO:0000256" key="7">
    <source>
        <dbReference type="ARBA" id="ARBA00022884"/>
    </source>
</evidence>
<comment type="caution">
    <text evidence="10">The sequence shown here is derived from an EMBL/GenBank/DDBJ whole genome shotgun (WGS) entry which is preliminary data.</text>
</comment>
<comment type="similarity">
    <text evidence="2">Belongs to the ribonuclease III family.</text>
</comment>
<protein>
    <recommendedName>
        <fullName evidence="3">ribonuclease III</fullName>
        <ecNumber evidence="3">3.1.26.3</ecNumber>
    </recommendedName>
</protein>
<dbReference type="PROSITE" id="PS50137">
    <property type="entry name" value="DS_RBD"/>
    <property type="match status" value="1"/>
</dbReference>
<gene>
    <name evidence="10" type="ORF">LCGC14_0017520</name>
</gene>
<name>A0A0F9Z2G1_9ZZZZ</name>
<dbReference type="InterPro" id="IPR000999">
    <property type="entry name" value="RNase_III_dom"/>
</dbReference>
<dbReference type="HAMAP" id="MF_00104">
    <property type="entry name" value="RNase_III"/>
    <property type="match status" value="1"/>
</dbReference>
<dbReference type="InterPro" id="IPR014720">
    <property type="entry name" value="dsRBD_dom"/>
</dbReference>
<feature type="domain" description="DRBM" evidence="8">
    <location>
        <begin position="157"/>
        <end position="226"/>
    </location>
</feature>
<sequence>MNEAVLQTCQRCIGYQFSDLGLLEQALTHASIADSRLQSNERLEFLGDSVLGLVVVHALHDNHEDLLEGEMTKIKSAVVSRQTCAIIAEDMGLAECVSLGKGLRRYEGMPQSVLAASLEAIIGAIYLDGGLEPARVFILRHAQAHIEAAFATEHQDNYKSMLQQYAQRQWGRTPDYQLLDEKGPDHSKCFEVSVVIDGRHFPTAWGMNKKQAEQEAARRALIELDLLDDEPAEPAE</sequence>
<evidence type="ECO:0000259" key="8">
    <source>
        <dbReference type="PROSITE" id="PS50137"/>
    </source>
</evidence>
<dbReference type="SUPFAM" id="SSF69065">
    <property type="entry name" value="RNase III domain-like"/>
    <property type="match status" value="1"/>
</dbReference>
<dbReference type="GO" id="GO:0003725">
    <property type="term" value="F:double-stranded RNA binding"/>
    <property type="evidence" value="ECO:0007669"/>
    <property type="project" value="TreeGrafter"/>
</dbReference>
<evidence type="ECO:0000256" key="6">
    <source>
        <dbReference type="ARBA" id="ARBA00022801"/>
    </source>
</evidence>
<dbReference type="NCBIfam" id="TIGR02191">
    <property type="entry name" value="RNaseIII"/>
    <property type="match status" value="1"/>
</dbReference>
<dbReference type="PROSITE" id="PS50142">
    <property type="entry name" value="RNASE_3_2"/>
    <property type="match status" value="1"/>
</dbReference>
<dbReference type="Gene3D" id="3.30.160.20">
    <property type="match status" value="1"/>
</dbReference>
<dbReference type="SMART" id="SM00358">
    <property type="entry name" value="DSRM"/>
    <property type="match status" value="1"/>
</dbReference>
<evidence type="ECO:0000256" key="4">
    <source>
        <dbReference type="ARBA" id="ARBA00022722"/>
    </source>
</evidence>
<dbReference type="Pfam" id="PF00035">
    <property type="entry name" value="dsrm"/>
    <property type="match status" value="1"/>
</dbReference>
<keyword evidence="5" id="KW-0255">Endonuclease</keyword>
<organism evidence="10">
    <name type="scientific">marine sediment metagenome</name>
    <dbReference type="NCBI Taxonomy" id="412755"/>
    <lineage>
        <taxon>unclassified sequences</taxon>
        <taxon>metagenomes</taxon>
        <taxon>ecological metagenomes</taxon>
    </lineage>
</organism>
<dbReference type="GO" id="GO:0004525">
    <property type="term" value="F:ribonuclease III activity"/>
    <property type="evidence" value="ECO:0007669"/>
    <property type="project" value="UniProtKB-EC"/>
</dbReference>
<dbReference type="PANTHER" id="PTHR11207:SF0">
    <property type="entry name" value="RIBONUCLEASE 3"/>
    <property type="match status" value="1"/>
</dbReference>
<proteinExistence type="inferred from homology"/>
<dbReference type="EMBL" id="LAZR01000003">
    <property type="protein sequence ID" value="KKO11274.1"/>
    <property type="molecule type" value="Genomic_DNA"/>
</dbReference>
<dbReference type="PROSITE" id="PS00517">
    <property type="entry name" value="RNASE_3_1"/>
    <property type="match status" value="1"/>
</dbReference>
<evidence type="ECO:0000256" key="5">
    <source>
        <dbReference type="ARBA" id="ARBA00022759"/>
    </source>
</evidence>
<dbReference type="CDD" id="cd10845">
    <property type="entry name" value="DSRM_RNAse_III_family"/>
    <property type="match status" value="1"/>
</dbReference>
<keyword evidence="7" id="KW-0694">RNA-binding</keyword>
<dbReference type="GO" id="GO:0010468">
    <property type="term" value="P:regulation of gene expression"/>
    <property type="evidence" value="ECO:0007669"/>
    <property type="project" value="TreeGrafter"/>
</dbReference>
<evidence type="ECO:0000313" key="10">
    <source>
        <dbReference type="EMBL" id="KKO11274.1"/>
    </source>
</evidence>